<keyword evidence="1" id="KW-0812">Transmembrane</keyword>
<proteinExistence type="predicted"/>
<keyword evidence="3" id="KW-1185">Reference proteome</keyword>
<organism evidence="2 3">
    <name type="scientific">Penicillium camemberti (strain FM 013)</name>
    <dbReference type="NCBI Taxonomy" id="1429867"/>
    <lineage>
        <taxon>Eukaryota</taxon>
        <taxon>Fungi</taxon>
        <taxon>Dikarya</taxon>
        <taxon>Ascomycota</taxon>
        <taxon>Pezizomycotina</taxon>
        <taxon>Eurotiomycetes</taxon>
        <taxon>Eurotiomycetidae</taxon>
        <taxon>Eurotiales</taxon>
        <taxon>Aspergillaceae</taxon>
        <taxon>Penicillium</taxon>
    </lineage>
</organism>
<keyword evidence="1" id="KW-1133">Transmembrane helix</keyword>
<dbReference type="EMBL" id="HG793174">
    <property type="protein sequence ID" value="CRL29908.1"/>
    <property type="molecule type" value="Genomic_DNA"/>
</dbReference>
<protein>
    <submittedName>
        <fullName evidence="2">Str. FM013</fullName>
    </submittedName>
</protein>
<evidence type="ECO:0000256" key="1">
    <source>
        <dbReference type="SAM" id="Phobius"/>
    </source>
</evidence>
<dbReference type="Proteomes" id="UP000053732">
    <property type="component" value="Unassembled WGS sequence"/>
</dbReference>
<sequence>MRRFYLGNKFGISTEALSWTQVRIHPEESLCPEITCLFSNDAQICSETPGLCLRMQYMMLVYGSRSELLLSRPNTDCWKPPTVMFICSHVGYTQKEKLINPVVFTYLDGEKDPCSTYTYNQCNTDARIEVCEYGSHLALVLTTWINLGPGLTPDDPRWIIHSCSHENRDVTLDPNDCTGSPRVSFENVSPLSLGALLSRNLSYLKDQRYRKVMRPVYQYYPNEGLWYLPILPSDNIVEGPRSFPFLLLLFSLSLFLLVFLFVLTLVLTFIEFHSEGSFL</sequence>
<reference evidence="2 3" key="1">
    <citation type="journal article" date="2014" name="Nat. Commun.">
        <title>Multiple recent horizontal transfers of a large genomic region in cheese making fungi.</title>
        <authorList>
            <person name="Cheeseman K."/>
            <person name="Ropars J."/>
            <person name="Renault P."/>
            <person name="Dupont J."/>
            <person name="Gouzy J."/>
            <person name="Branca A."/>
            <person name="Abraham A.L."/>
            <person name="Ceppi M."/>
            <person name="Conseiller E."/>
            <person name="Debuchy R."/>
            <person name="Malagnac F."/>
            <person name="Goarin A."/>
            <person name="Silar P."/>
            <person name="Lacoste S."/>
            <person name="Sallet E."/>
            <person name="Bensimon A."/>
            <person name="Giraud T."/>
            <person name="Brygoo Y."/>
        </authorList>
    </citation>
    <scope>NUCLEOTIDE SEQUENCE [LARGE SCALE GENOMIC DNA]</scope>
    <source>
        <strain evidence="3">FM 013</strain>
    </source>
</reference>
<evidence type="ECO:0000313" key="2">
    <source>
        <dbReference type="EMBL" id="CRL29908.1"/>
    </source>
</evidence>
<evidence type="ECO:0000313" key="3">
    <source>
        <dbReference type="Proteomes" id="UP000053732"/>
    </source>
</evidence>
<keyword evidence="1" id="KW-0472">Membrane</keyword>
<feature type="transmembrane region" description="Helical" evidence="1">
    <location>
        <begin position="245"/>
        <end position="270"/>
    </location>
</feature>
<accession>A0A0G4PU40</accession>
<dbReference type="STRING" id="1429867.A0A0G4PU40"/>
<name>A0A0G4PU40_PENC3</name>
<dbReference type="AlphaFoldDB" id="A0A0G4PU40"/>
<gene>
    <name evidence="2" type="ORF">PCAMFM013_S041g000050</name>
</gene>